<evidence type="ECO:0000259" key="3">
    <source>
        <dbReference type="PROSITE" id="PS50113"/>
    </source>
</evidence>
<evidence type="ECO:0000313" key="4">
    <source>
        <dbReference type="EMBL" id="CAA2100196.1"/>
    </source>
</evidence>
<evidence type="ECO:0000256" key="1">
    <source>
        <dbReference type="PROSITE-ProRule" id="PRU00284"/>
    </source>
</evidence>
<dbReference type="SMART" id="SM00283">
    <property type="entry name" value="MA"/>
    <property type="match status" value="1"/>
</dbReference>
<feature type="domain" description="PAC" evidence="3">
    <location>
        <begin position="212"/>
        <end position="264"/>
    </location>
</feature>
<dbReference type="PROSITE" id="PS50111">
    <property type="entry name" value="CHEMOTAXIS_TRANSDUC_2"/>
    <property type="match status" value="1"/>
</dbReference>
<dbReference type="NCBIfam" id="TIGR00229">
    <property type="entry name" value="sensory_box"/>
    <property type="match status" value="3"/>
</dbReference>
<dbReference type="Pfam" id="PF08447">
    <property type="entry name" value="PAS_3"/>
    <property type="match status" value="3"/>
</dbReference>
<dbReference type="PANTHER" id="PTHR24422:SF10">
    <property type="entry name" value="CHEMOTAXIS PROTEIN METHYLTRANSFERASE 2"/>
    <property type="match status" value="1"/>
</dbReference>
<dbReference type="SMART" id="SM00091">
    <property type="entry name" value="PAS"/>
    <property type="match status" value="3"/>
</dbReference>
<name>A0A679J1P4_9HYPH</name>
<dbReference type="GO" id="GO:0016020">
    <property type="term" value="C:membrane"/>
    <property type="evidence" value="ECO:0007669"/>
    <property type="project" value="InterPro"/>
</dbReference>
<dbReference type="SUPFAM" id="SSF58104">
    <property type="entry name" value="Methyl-accepting chemotaxis protein (MCP) signaling domain"/>
    <property type="match status" value="1"/>
</dbReference>
<feature type="domain" description="PAC" evidence="3">
    <location>
        <begin position="334"/>
        <end position="386"/>
    </location>
</feature>
<dbReference type="InterPro" id="IPR004089">
    <property type="entry name" value="MCPsignal_dom"/>
</dbReference>
<dbReference type="GO" id="GO:0004888">
    <property type="term" value="F:transmembrane signaling receptor activity"/>
    <property type="evidence" value="ECO:0007669"/>
    <property type="project" value="InterPro"/>
</dbReference>
<dbReference type="InterPro" id="IPR004090">
    <property type="entry name" value="Chemotax_Me-accpt_rcpt"/>
</dbReference>
<proteinExistence type="predicted"/>
<dbReference type="Gene3D" id="3.30.450.20">
    <property type="entry name" value="PAS domain"/>
    <property type="match status" value="3"/>
</dbReference>
<dbReference type="SMART" id="SM00086">
    <property type="entry name" value="PAC"/>
    <property type="match status" value="3"/>
</dbReference>
<dbReference type="PROSITE" id="PS50113">
    <property type="entry name" value="PAC"/>
    <property type="match status" value="3"/>
</dbReference>
<gene>
    <name evidence="4" type="primary">bdlA_1</name>
    <name evidence="4" type="ORF">MBUL_00549</name>
</gene>
<dbReference type="AlphaFoldDB" id="A0A679J1P4"/>
<accession>A0A679J1P4</accession>
<dbReference type="EMBL" id="LR743504">
    <property type="protein sequence ID" value="CAA2100196.1"/>
    <property type="molecule type" value="Genomic_DNA"/>
</dbReference>
<dbReference type="SUPFAM" id="SSF55785">
    <property type="entry name" value="PYP-like sensor domain (PAS domain)"/>
    <property type="match status" value="3"/>
</dbReference>
<protein>
    <submittedName>
        <fullName evidence="4">Biofilm dispersion protein BdlA</fullName>
    </submittedName>
</protein>
<dbReference type="InterPro" id="IPR013655">
    <property type="entry name" value="PAS_fold_3"/>
</dbReference>
<sequence>MRPAHRGDSYVPFFDTDLRALMTAVDKSTARIEFAPDGTVLTANTLFLDLMGYTLSDLKGQNHVRFVSAAEQGSEAYRAFWEALRHGEPQTREFKRFAKNGREVWIQATYNPVLDRAGRVIRVVKFATDVTQQVLRNIDHDGQLGALQRSQAVIEFALDGTILNANANFLSAVGYALDEVQGRHHSMFVEPAEREGEAYREFWSVLGKGEFSSGEFKRIAKGGREVWIQATYNPIRDRDGVPIKVVKFATDITGQKLQVADAMAQLAAVNRSQAVIEFAPDATVLDANTNFLKSLGYAIEEIRGRPHAMFVEPGYAQTTDYAAFWDRLRGGSFSSGMFQRFGKGGRAVWIQASYNPIFDPSGRLIKIVKYASDVTANMEARSVAVEAAERTLDHVQAVTDAADAMNASALSISRSMIQSKTVVDDIHGRAGEADAATERLRAAAHAMSGVATMITDIAQQINLLALNATIEAARAGAAGRGFAVVATEVKNLAGQAAAATNRISSEITGMQAVSSEVATTLASITAAIGTISQHVDGVTASMDEQAHATGEILASMQQAADGVSSISTGLDNWTIGMEERRANRRTRILLAAHIHVSDGGRIACSIRDLSDGGARLHVRLHTTVPERFVLIVDVDGRRFDCLVRHRLGASMNVQFLESEDTKPARAVGF</sequence>
<dbReference type="InterPro" id="IPR001610">
    <property type="entry name" value="PAC"/>
</dbReference>
<dbReference type="InterPro" id="IPR000014">
    <property type="entry name" value="PAS"/>
</dbReference>
<dbReference type="Pfam" id="PF00015">
    <property type="entry name" value="MCPsignal"/>
    <property type="match status" value="1"/>
</dbReference>
<dbReference type="PANTHER" id="PTHR24422">
    <property type="entry name" value="CHEMOTAXIS PROTEIN METHYLTRANSFERASE"/>
    <property type="match status" value="1"/>
</dbReference>
<dbReference type="InterPro" id="IPR000700">
    <property type="entry name" value="PAS-assoc_C"/>
</dbReference>
<dbReference type="InterPro" id="IPR035965">
    <property type="entry name" value="PAS-like_dom_sf"/>
</dbReference>
<dbReference type="GO" id="GO:0006935">
    <property type="term" value="P:chemotaxis"/>
    <property type="evidence" value="ECO:0007669"/>
    <property type="project" value="InterPro"/>
</dbReference>
<evidence type="ECO:0000259" key="2">
    <source>
        <dbReference type="PROSITE" id="PS50111"/>
    </source>
</evidence>
<feature type="domain" description="Methyl-accepting transducer" evidence="2">
    <location>
        <begin position="386"/>
        <end position="581"/>
    </location>
</feature>
<dbReference type="InterPro" id="IPR050903">
    <property type="entry name" value="Bact_Chemotaxis_MeTrfase"/>
</dbReference>
<dbReference type="Gene3D" id="1.10.287.950">
    <property type="entry name" value="Methyl-accepting chemotaxis protein"/>
    <property type="match status" value="1"/>
</dbReference>
<dbReference type="PRINTS" id="PR00260">
    <property type="entry name" value="CHEMTRNSDUCR"/>
</dbReference>
<dbReference type="CDD" id="cd00130">
    <property type="entry name" value="PAS"/>
    <property type="match status" value="3"/>
</dbReference>
<dbReference type="GO" id="GO:0007165">
    <property type="term" value="P:signal transduction"/>
    <property type="evidence" value="ECO:0007669"/>
    <property type="project" value="UniProtKB-KW"/>
</dbReference>
<feature type="domain" description="PAC" evidence="3">
    <location>
        <begin position="90"/>
        <end position="142"/>
    </location>
</feature>
<organism evidence="4">
    <name type="scientific">Methylobacterium bullatum</name>
    <dbReference type="NCBI Taxonomy" id="570505"/>
    <lineage>
        <taxon>Bacteria</taxon>
        <taxon>Pseudomonadati</taxon>
        <taxon>Pseudomonadota</taxon>
        <taxon>Alphaproteobacteria</taxon>
        <taxon>Hyphomicrobiales</taxon>
        <taxon>Methylobacteriaceae</taxon>
        <taxon>Methylobacterium</taxon>
    </lineage>
</organism>
<dbReference type="SUPFAM" id="SSF141371">
    <property type="entry name" value="PilZ domain-like"/>
    <property type="match status" value="1"/>
</dbReference>
<keyword evidence="1" id="KW-0807">Transducer</keyword>
<reference evidence="4" key="1">
    <citation type="submission" date="2019-12" db="EMBL/GenBank/DDBJ databases">
        <authorList>
            <person name="Cremers G."/>
        </authorList>
    </citation>
    <scope>NUCLEOTIDE SEQUENCE</scope>
    <source>
        <strain evidence="4">Mbul1</strain>
    </source>
</reference>